<evidence type="ECO:0000256" key="1">
    <source>
        <dbReference type="SAM" id="MobiDB-lite"/>
    </source>
</evidence>
<feature type="signal peptide" evidence="2">
    <location>
        <begin position="1"/>
        <end position="21"/>
    </location>
</feature>
<protein>
    <submittedName>
        <fullName evidence="3">OmpH family outer membrane protein</fullName>
    </submittedName>
</protein>
<dbReference type="Pfam" id="PF03938">
    <property type="entry name" value="OmpH"/>
    <property type="match status" value="1"/>
</dbReference>
<evidence type="ECO:0000313" key="4">
    <source>
        <dbReference type="Proteomes" id="UP001220395"/>
    </source>
</evidence>
<dbReference type="SUPFAM" id="SSF111384">
    <property type="entry name" value="OmpH-like"/>
    <property type="match status" value="1"/>
</dbReference>
<dbReference type="InterPro" id="IPR024930">
    <property type="entry name" value="Skp_dom_sf"/>
</dbReference>
<keyword evidence="2" id="KW-0732">Signal</keyword>
<name>A0ABY7TQW8_9SPHN</name>
<organism evidence="3 4">
    <name type="scientific">Sphingomonas naphthae</name>
    <dbReference type="NCBI Taxonomy" id="1813468"/>
    <lineage>
        <taxon>Bacteria</taxon>
        <taxon>Pseudomonadati</taxon>
        <taxon>Pseudomonadota</taxon>
        <taxon>Alphaproteobacteria</taxon>
        <taxon>Sphingomonadales</taxon>
        <taxon>Sphingomonadaceae</taxon>
        <taxon>Sphingomonas</taxon>
    </lineage>
</organism>
<dbReference type="Proteomes" id="UP001220395">
    <property type="component" value="Chromosome"/>
</dbReference>
<accession>A0ABY7TQW8</accession>
<dbReference type="Gene3D" id="3.30.910.20">
    <property type="entry name" value="Skp domain"/>
    <property type="match status" value="1"/>
</dbReference>
<evidence type="ECO:0000313" key="3">
    <source>
        <dbReference type="EMBL" id="WCT75071.1"/>
    </source>
</evidence>
<proteinExistence type="predicted"/>
<dbReference type="InterPro" id="IPR005632">
    <property type="entry name" value="Chaperone_Skp"/>
</dbReference>
<feature type="region of interest" description="Disordered" evidence="1">
    <location>
        <begin position="184"/>
        <end position="207"/>
    </location>
</feature>
<dbReference type="EMBL" id="CP117411">
    <property type="protein sequence ID" value="WCT75071.1"/>
    <property type="molecule type" value="Genomic_DNA"/>
</dbReference>
<sequence length="207" mass="21366">MKIMFKAAIAAVALMAVPAFAQVATANLDAAVANSAAMKAARTQIQTQYKAQIDASAAREQALQKEIQPLASELQTLQAAGNTPPATLQAKTTAYQTRIQSAQRELQTLSLPFARPNAYAQEQVAAKLDQAVRQAMTAKNVVLLVQPESVLAAAPAGDLTGDITTQLDALVKTASIAVPANWQPGQSQQAAAPAPAAAGTAKPAAGR</sequence>
<dbReference type="RefSeq" id="WP_273690607.1">
    <property type="nucleotide sequence ID" value="NZ_CP117411.1"/>
</dbReference>
<gene>
    <name evidence="3" type="ORF">PQ455_07605</name>
</gene>
<keyword evidence="4" id="KW-1185">Reference proteome</keyword>
<dbReference type="SMART" id="SM00935">
    <property type="entry name" value="OmpH"/>
    <property type="match status" value="1"/>
</dbReference>
<evidence type="ECO:0000256" key="2">
    <source>
        <dbReference type="SAM" id="SignalP"/>
    </source>
</evidence>
<reference evidence="3 4" key="1">
    <citation type="submission" date="2023-02" db="EMBL/GenBank/DDBJ databases">
        <title>Genome sequence of Sphingomonas naphthae.</title>
        <authorList>
            <person name="Kim S."/>
            <person name="Heo J."/>
            <person name="Kwon S.-W."/>
        </authorList>
    </citation>
    <scope>NUCLEOTIDE SEQUENCE [LARGE SCALE GENOMIC DNA]</scope>
    <source>
        <strain evidence="3 4">KACC 18716</strain>
    </source>
</reference>
<feature type="chain" id="PRO_5047194905" evidence="2">
    <location>
        <begin position="22"/>
        <end position="207"/>
    </location>
</feature>